<sequence>MAVNSLKYLPLRCLLMLCLVGISLQHALAGDAVKEMVMLTTDPIDSRGQPVPMPRLTKFFEFIERDQGIKIQHVRYSWPRALIAAESGEGVLFGVSKTRERERLFHFSLPVHSKYIFLVTRNDATFKFNSVADLKGKTIGIPRGISFGDDFDALKDNLFTVEPDNNSPISRVYKLLFRRMDAGVFSSLSKNPRELEARLQKMRDAHDGGMPPMNNVQLSILPKPLLIDTIHFAVRSDKDDGIIDKLNAAILKAKRMGLLAELR</sequence>
<evidence type="ECO:0000313" key="3">
    <source>
        <dbReference type="EMBL" id="MBC3920440.1"/>
    </source>
</evidence>
<evidence type="ECO:0000256" key="1">
    <source>
        <dbReference type="SAM" id="SignalP"/>
    </source>
</evidence>
<feature type="domain" description="Solute-binding protein family 3/N-terminal" evidence="2">
    <location>
        <begin position="62"/>
        <end position="262"/>
    </location>
</feature>
<feature type="chain" id="PRO_5046580128" evidence="1">
    <location>
        <begin position="30"/>
        <end position="263"/>
    </location>
</feature>
<dbReference type="EMBL" id="JACOGF010000016">
    <property type="protein sequence ID" value="MBC3920440.1"/>
    <property type="molecule type" value="Genomic_DNA"/>
</dbReference>
<dbReference type="RefSeq" id="WP_186949986.1">
    <property type="nucleotide sequence ID" value="NZ_JACOGF010000016.1"/>
</dbReference>
<keyword evidence="1" id="KW-0732">Signal</keyword>
<comment type="caution">
    <text evidence="3">The sequence shown here is derived from an EMBL/GenBank/DDBJ whole genome shotgun (WGS) entry which is preliminary data.</text>
</comment>
<protein>
    <submittedName>
        <fullName evidence="3">Transporter substrate-binding domain-containing protein</fullName>
    </submittedName>
</protein>
<organism evidence="3 4">
    <name type="scientific">Undibacterium hunanense</name>
    <dbReference type="NCBI Taxonomy" id="2762292"/>
    <lineage>
        <taxon>Bacteria</taxon>
        <taxon>Pseudomonadati</taxon>
        <taxon>Pseudomonadota</taxon>
        <taxon>Betaproteobacteria</taxon>
        <taxon>Burkholderiales</taxon>
        <taxon>Oxalobacteraceae</taxon>
        <taxon>Undibacterium</taxon>
    </lineage>
</organism>
<evidence type="ECO:0000259" key="2">
    <source>
        <dbReference type="Pfam" id="PF00497"/>
    </source>
</evidence>
<proteinExistence type="predicted"/>
<keyword evidence="4" id="KW-1185">Reference proteome</keyword>
<dbReference type="Gene3D" id="3.40.190.10">
    <property type="entry name" value="Periplasmic binding protein-like II"/>
    <property type="match status" value="2"/>
</dbReference>
<feature type="signal peptide" evidence="1">
    <location>
        <begin position="1"/>
        <end position="29"/>
    </location>
</feature>
<dbReference type="InterPro" id="IPR001638">
    <property type="entry name" value="Solute-binding_3/MltF_N"/>
</dbReference>
<dbReference type="Proteomes" id="UP000650424">
    <property type="component" value="Unassembled WGS sequence"/>
</dbReference>
<name>A0ABR6ZX57_9BURK</name>
<evidence type="ECO:0000313" key="4">
    <source>
        <dbReference type="Proteomes" id="UP000650424"/>
    </source>
</evidence>
<gene>
    <name evidence="3" type="ORF">H8L32_23455</name>
</gene>
<accession>A0ABR6ZX57</accession>
<dbReference type="Pfam" id="PF00497">
    <property type="entry name" value="SBP_bac_3"/>
    <property type="match status" value="1"/>
</dbReference>
<dbReference type="SUPFAM" id="SSF53850">
    <property type="entry name" value="Periplasmic binding protein-like II"/>
    <property type="match status" value="1"/>
</dbReference>
<reference evidence="3 4" key="1">
    <citation type="submission" date="2020-08" db="EMBL/GenBank/DDBJ databases">
        <title>Novel species isolated from subtropical streams in China.</title>
        <authorList>
            <person name="Lu H."/>
        </authorList>
    </citation>
    <scope>NUCLEOTIDE SEQUENCE [LARGE SCALE GENOMIC DNA]</scope>
    <source>
        <strain evidence="3 4">CY18W</strain>
    </source>
</reference>